<evidence type="ECO:0000313" key="4">
    <source>
        <dbReference type="Proteomes" id="UP000683575"/>
    </source>
</evidence>
<reference evidence="3" key="1">
    <citation type="submission" date="2021-06" db="EMBL/GenBank/DDBJ databases">
        <title>Complete genome sequence of Nocardioides sp. G188.</title>
        <authorList>
            <person name="Im W.-T."/>
        </authorList>
    </citation>
    <scope>NUCLEOTIDE SEQUENCE</scope>
    <source>
        <strain evidence="3">G188</strain>
    </source>
</reference>
<dbReference type="PANTHER" id="PTHR19136">
    <property type="entry name" value="MOLYBDENUM COFACTOR GUANYLYLTRANSFERASE"/>
    <property type="match status" value="1"/>
</dbReference>
<organism evidence="3 4">
    <name type="scientific">Nocardioides panacis</name>
    <dbReference type="NCBI Taxonomy" id="2849501"/>
    <lineage>
        <taxon>Bacteria</taxon>
        <taxon>Bacillati</taxon>
        <taxon>Actinomycetota</taxon>
        <taxon>Actinomycetes</taxon>
        <taxon>Propionibacteriales</taxon>
        <taxon>Nocardioidaceae</taxon>
        <taxon>Nocardioides</taxon>
    </lineage>
</organism>
<proteinExistence type="predicted"/>
<dbReference type="GO" id="GO:0016779">
    <property type="term" value="F:nucleotidyltransferase activity"/>
    <property type="evidence" value="ECO:0007669"/>
    <property type="project" value="TreeGrafter"/>
</dbReference>
<dbReference type="AlphaFoldDB" id="A0A975T2V6"/>
<name>A0A975T2V6_9ACTN</name>
<gene>
    <name evidence="3" type="ORF">KRR39_19450</name>
</gene>
<dbReference type="KEGG" id="nps:KRR39_19450"/>
<evidence type="ECO:0000313" key="3">
    <source>
        <dbReference type="EMBL" id="QWZ10678.1"/>
    </source>
</evidence>
<dbReference type="PANTHER" id="PTHR19136:SF81">
    <property type="entry name" value="MOLYBDENUM COFACTOR GUANYLYLTRANSFERASE"/>
    <property type="match status" value="1"/>
</dbReference>
<evidence type="ECO:0000259" key="2">
    <source>
        <dbReference type="Pfam" id="PF12804"/>
    </source>
</evidence>
<protein>
    <submittedName>
        <fullName evidence="3">NTP transferase domain-containing protein</fullName>
    </submittedName>
</protein>
<accession>A0A975T2V6</accession>
<dbReference type="Pfam" id="PF12804">
    <property type="entry name" value="NTP_transf_3"/>
    <property type="match status" value="1"/>
</dbReference>
<feature type="domain" description="MobA-like NTP transferase" evidence="2">
    <location>
        <begin position="1"/>
        <end position="148"/>
    </location>
</feature>
<dbReference type="InterPro" id="IPR025877">
    <property type="entry name" value="MobA-like_NTP_Trfase"/>
</dbReference>
<dbReference type="EMBL" id="CP077062">
    <property type="protein sequence ID" value="QWZ10678.1"/>
    <property type="molecule type" value="Genomic_DNA"/>
</dbReference>
<sequence length="174" mass="18180">MGGADKAALQVDGVTLLERSLAATVGVAEVVVVGEQVPTSRSVRWTREEPPGGGPAAGLLAGLDRFATPPDLVVVLAVDMPRVNGGTVARLTWAVEADPEVDGAVLVDADGRRQTLAAVYRHAALTAARPADPADDHGLPVRRLLAALRLVEVPAVGDEARDVDTWESLRDLTQ</sequence>
<keyword evidence="1 3" id="KW-0808">Transferase</keyword>
<evidence type="ECO:0000256" key="1">
    <source>
        <dbReference type="ARBA" id="ARBA00022679"/>
    </source>
</evidence>
<dbReference type="Proteomes" id="UP000683575">
    <property type="component" value="Chromosome"/>
</dbReference>
<keyword evidence="4" id="KW-1185">Reference proteome</keyword>